<gene>
    <name evidence="1" type="ORF">NA2_12064</name>
</gene>
<dbReference type="PATRIC" id="fig|391937.3.peg.2479"/>
<reference evidence="1 2" key="1">
    <citation type="journal article" date="2012" name="J. Bacteriol.">
        <title>Genome Sequence of Nitratireductor pacificus Type Strain pht-3B.</title>
        <authorList>
            <person name="Lai Q."/>
            <person name="Li G."/>
            <person name="Shao Z."/>
        </authorList>
    </citation>
    <scope>NUCLEOTIDE SEQUENCE [LARGE SCALE GENOMIC DNA]</scope>
    <source>
        <strain evidence="2">pht-3B</strain>
    </source>
</reference>
<dbReference type="InterPro" id="IPR011330">
    <property type="entry name" value="Glyco_hydro/deAcase_b/a-brl"/>
</dbReference>
<dbReference type="eggNOG" id="COG4878">
    <property type="taxonomic scope" value="Bacteria"/>
</dbReference>
<sequence length="588" mass="64816">MLTTARNGISGWLSGWRTGARREREQRILLLTNSADAYASGLRDNALKALDYARLRADCWDMAGAEMMPRLDRYSCLLLCSEFLNRLDRHAVGRIRAYVAAGGGIAVIYRGWHRELADLFGIDDDRQWPGFRLAGDAGLSFVSDLMPGFAGLSLSGEDMAGHAPYDFLPQSAATIVATDGEGRALAWLKRAGEGRVLYWNTAVLAVPAARGLIVQSVACVQQRTVLPIANVGLVHVDDFPPADMDTLPEPAASEFPGMKPAAFYYDVWHADMTALARRFGITYTYFAILDYAGANPGDGGSPARAMPPQFERTAVREAARDGELGLHGYNHNSLTVEHWDSPEAMRTSLETVRGAWQDWPGQRLPFSYAPPNNEYDETGARALAAAFPEIGAICSTYGHGDYEHGGSREFGPEPWAETLFAVPRATSGMEMHPQSRFEMASQIETFGVWTHFIHPDDVFDTPEREPGAGQWRNPEALPWRGAHGLLGRFASWLASVGQAYPWLRYMDTRSAVPMLEAHLRRDYAVGFGENHVRVEAGEGAYFRFRSNDLTRINPAGVANAELIDVDEHDGFAVYTLRATAPEAVIELI</sequence>
<dbReference type="Proteomes" id="UP000006786">
    <property type="component" value="Unassembled WGS sequence"/>
</dbReference>
<dbReference type="Pfam" id="PF09960">
    <property type="entry name" value="DUF2194"/>
    <property type="match status" value="1"/>
</dbReference>
<name>K2M970_9HYPH</name>
<dbReference type="OrthoDB" id="9761886at2"/>
<organism evidence="1 2">
    <name type="scientific">Nitratireductor pacificus pht-3B</name>
    <dbReference type="NCBI Taxonomy" id="391937"/>
    <lineage>
        <taxon>Bacteria</taxon>
        <taxon>Pseudomonadati</taxon>
        <taxon>Pseudomonadota</taxon>
        <taxon>Alphaproteobacteria</taxon>
        <taxon>Hyphomicrobiales</taxon>
        <taxon>Phyllobacteriaceae</taxon>
        <taxon>Nitratireductor</taxon>
    </lineage>
</organism>
<keyword evidence="2" id="KW-1185">Reference proteome</keyword>
<protein>
    <submittedName>
        <fullName evidence="1">Uncharacterized protein</fullName>
    </submittedName>
</protein>
<dbReference type="Gene3D" id="3.40.50.880">
    <property type="match status" value="1"/>
</dbReference>
<dbReference type="InterPro" id="IPR029062">
    <property type="entry name" value="Class_I_gatase-like"/>
</dbReference>
<evidence type="ECO:0000313" key="2">
    <source>
        <dbReference type="Proteomes" id="UP000006786"/>
    </source>
</evidence>
<accession>K2M970</accession>
<proteinExistence type="predicted"/>
<dbReference type="SUPFAM" id="SSF52317">
    <property type="entry name" value="Class I glutamine amidotransferase-like"/>
    <property type="match status" value="1"/>
</dbReference>
<dbReference type="EMBL" id="AMRM01000012">
    <property type="protein sequence ID" value="EKF18631.1"/>
    <property type="molecule type" value="Genomic_DNA"/>
</dbReference>
<evidence type="ECO:0000313" key="1">
    <source>
        <dbReference type="EMBL" id="EKF18631.1"/>
    </source>
</evidence>
<comment type="caution">
    <text evidence="1">The sequence shown here is derived from an EMBL/GenBank/DDBJ whole genome shotgun (WGS) entry which is preliminary data.</text>
</comment>
<dbReference type="InterPro" id="IPR018695">
    <property type="entry name" value="DUF2194"/>
</dbReference>
<dbReference type="GO" id="GO:0005975">
    <property type="term" value="P:carbohydrate metabolic process"/>
    <property type="evidence" value="ECO:0007669"/>
    <property type="project" value="InterPro"/>
</dbReference>
<dbReference type="Gene3D" id="3.20.20.370">
    <property type="entry name" value="Glycoside hydrolase/deacetylase"/>
    <property type="match status" value="1"/>
</dbReference>
<dbReference type="SUPFAM" id="SSF88713">
    <property type="entry name" value="Glycoside hydrolase/deacetylase"/>
    <property type="match status" value="1"/>
</dbReference>
<dbReference type="RefSeq" id="WP_008597188.1">
    <property type="nucleotide sequence ID" value="NZ_AMRM01000012.1"/>
</dbReference>
<dbReference type="AlphaFoldDB" id="K2M970"/>